<gene>
    <name evidence="3" type="ORF">J4Q44_G00039400</name>
</gene>
<dbReference type="AlphaFoldDB" id="A0AAN8M4S5"/>
<evidence type="ECO:0008006" key="5">
    <source>
        <dbReference type="Google" id="ProtNLM"/>
    </source>
</evidence>
<evidence type="ECO:0000313" key="4">
    <source>
        <dbReference type="Proteomes" id="UP001356427"/>
    </source>
</evidence>
<name>A0AAN8M4S5_9TELE</name>
<evidence type="ECO:0000256" key="2">
    <source>
        <dbReference type="SAM" id="Phobius"/>
    </source>
</evidence>
<keyword evidence="2" id="KW-0812">Transmembrane</keyword>
<keyword evidence="4" id="KW-1185">Reference proteome</keyword>
<feature type="region of interest" description="Disordered" evidence="1">
    <location>
        <begin position="82"/>
        <end position="118"/>
    </location>
</feature>
<feature type="transmembrane region" description="Helical" evidence="2">
    <location>
        <begin position="20"/>
        <end position="43"/>
    </location>
</feature>
<sequence>MDKLDKLVTGYSYKRTTLRWPLVTFFNILDISAYNVFVIWMVMNPDWNRGKLQRRWLILEELGKELVRSQIQRRQHIPRTQLLQPSRSRIQEEDAGAPSARPTEPTTPIPEVLEEWRA</sequence>
<keyword evidence="2" id="KW-0472">Membrane</keyword>
<dbReference type="Proteomes" id="UP001356427">
    <property type="component" value="Unassembled WGS sequence"/>
</dbReference>
<comment type="caution">
    <text evidence="3">The sequence shown here is derived from an EMBL/GenBank/DDBJ whole genome shotgun (WGS) entry which is preliminary data.</text>
</comment>
<proteinExistence type="predicted"/>
<protein>
    <recommendedName>
        <fullName evidence="5">PiggyBac transposable element-derived protein domain-containing protein</fullName>
    </recommendedName>
</protein>
<keyword evidence="2" id="KW-1133">Transmembrane helix</keyword>
<evidence type="ECO:0000256" key="1">
    <source>
        <dbReference type="SAM" id="MobiDB-lite"/>
    </source>
</evidence>
<dbReference type="EMBL" id="JAGTTL010000003">
    <property type="protein sequence ID" value="KAK6324598.1"/>
    <property type="molecule type" value="Genomic_DNA"/>
</dbReference>
<evidence type="ECO:0000313" key="3">
    <source>
        <dbReference type="EMBL" id="KAK6324598.1"/>
    </source>
</evidence>
<accession>A0AAN8M4S5</accession>
<reference evidence="3 4" key="1">
    <citation type="submission" date="2021-04" db="EMBL/GenBank/DDBJ databases">
        <authorList>
            <person name="De Guttry C."/>
            <person name="Zahm M."/>
            <person name="Klopp C."/>
            <person name="Cabau C."/>
            <person name="Louis A."/>
            <person name="Berthelot C."/>
            <person name="Parey E."/>
            <person name="Roest Crollius H."/>
            <person name="Montfort J."/>
            <person name="Robinson-Rechavi M."/>
            <person name="Bucao C."/>
            <person name="Bouchez O."/>
            <person name="Gislard M."/>
            <person name="Lluch J."/>
            <person name="Milhes M."/>
            <person name="Lampietro C."/>
            <person name="Lopez Roques C."/>
            <person name="Donnadieu C."/>
            <person name="Braasch I."/>
            <person name="Desvignes T."/>
            <person name="Postlethwait J."/>
            <person name="Bobe J."/>
            <person name="Wedekind C."/>
            <person name="Guiguen Y."/>
        </authorList>
    </citation>
    <scope>NUCLEOTIDE SEQUENCE [LARGE SCALE GENOMIC DNA]</scope>
    <source>
        <strain evidence="3">Cs_M1</strain>
        <tissue evidence="3">Blood</tissue>
    </source>
</reference>
<organism evidence="3 4">
    <name type="scientific">Coregonus suidteri</name>
    <dbReference type="NCBI Taxonomy" id="861788"/>
    <lineage>
        <taxon>Eukaryota</taxon>
        <taxon>Metazoa</taxon>
        <taxon>Chordata</taxon>
        <taxon>Craniata</taxon>
        <taxon>Vertebrata</taxon>
        <taxon>Euteleostomi</taxon>
        <taxon>Actinopterygii</taxon>
        <taxon>Neopterygii</taxon>
        <taxon>Teleostei</taxon>
        <taxon>Protacanthopterygii</taxon>
        <taxon>Salmoniformes</taxon>
        <taxon>Salmonidae</taxon>
        <taxon>Coregoninae</taxon>
        <taxon>Coregonus</taxon>
    </lineage>
</organism>